<evidence type="ECO:0000256" key="10">
    <source>
        <dbReference type="ARBA" id="ARBA00023004"/>
    </source>
</evidence>
<dbReference type="EMBL" id="FOHN01000020">
    <property type="protein sequence ID" value="SET42674.1"/>
    <property type="molecule type" value="Genomic_DNA"/>
</dbReference>
<name>A0A1I0ED24_9FIRM</name>
<keyword evidence="8 14" id="KW-0479">Metal-binding</keyword>
<proteinExistence type="inferred from homology"/>
<dbReference type="OrthoDB" id="9808022at2"/>
<dbReference type="STRING" id="29364.SAMN04487772_1203"/>
<dbReference type="PIRSF" id="PIRSF000167">
    <property type="entry name" value="HemN"/>
    <property type="match status" value="1"/>
</dbReference>
<feature type="binding site" evidence="16">
    <location>
        <position position="65"/>
    </location>
    <ligand>
        <name>[4Fe-4S] cluster</name>
        <dbReference type="ChEBI" id="CHEBI:49883"/>
        <note>4Fe-4S-S-AdoMet</note>
    </ligand>
</feature>
<feature type="binding site" evidence="15">
    <location>
        <position position="55"/>
    </location>
    <ligand>
        <name>S-adenosyl-L-methionine</name>
        <dbReference type="ChEBI" id="CHEBI:59789"/>
        <label>1</label>
    </ligand>
</feature>
<evidence type="ECO:0000256" key="9">
    <source>
        <dbReference type="ARBA" id="ARBA00023002"/>
    </source>
</evidence>
<dbReference type="InterPro" id="IPR007197">
    <property type="entry name" value="rSAM"/>
</dbReference>
<evidence type="ECO:0000256" key="4">
    <source>
        <dbReference type="ARBA" id="ARBA00011245"/>
    </source>
</evidence>
<feature type="domain" description="Radical SAM core" evidence="17">
    <location>
        <begin position="46"/>
        <end position="279"/>
    </location>
</feature>
<dbReference type="EC" id="1.3.98.3" evidence="14"/>
<evidence type="ECO:0000256" key="1">
    <source>
        <dbReference type="ARBA" id="ARBA00004496"/>
    </source>
</evidence>
<dbReference type="PANTHER" id="PTHR13932:SF6">
    <property type="entry name" value="OXYGEN-INDEPENDENT COPROPORPHYRINOGEN III OXIDASE"/>
    <property type="match status" value="1"/>
</dbReference>
<feature type="binding site" evidence="16">
    <location>
        <position position="68"/>
    </location>
    <ligand>
        <name>[4Fe-4S] cluster</name>
        <dbReference type="ChEBI" id="CHEBI:49883"/>
        <note>4Fe-4S-S-AdoMet</note>
    </ligand>
</feature>
<comment type="catalytic activity">
    <reaction evidence="13 14">
        <text>coproporphyrinogen III + 2 S-adenosyl-L-methionine = protoporphyrinogen IX + 2 5'-deoxyadenosine + 2 L-methionine + 2 CO2</text>
        <dbReference type="Rhea" id="RHEA:15425"/>
        <dbReference type="ChEBI" id="CHEBI:16526"/>
        <dbReference type="ChEBI" id="CHEBI:17319"/>
        <dbReference type="ChEBI" id="CHEBI:57307"/>
        <dbReference type="ChEBI" id="CHEBI:57309"/>
        <dbReference type="ChEBI" id="CHEBI:57844"/>
        <dbReference type="ChEBI" id="CHEBI:59789"/>
        <dbReference type="EC" id="1.3.98.3"/>
    </reaction>
</comment>
<dbReference type="Pfam" id="PF04055">
    <property type="entry name" value="Radical_SAM"/>
    <property type="match status" value="1"/>
</dbReference>
<evidence type="ECO:0000256" key="5">
    <source>
        <dbReference type="ARBA" id="ARBA00022485"/>
    </source>
</evidence>
<evidence type="ECO:0000256" key="2">
    <source>
        <dbReference type="ARBA" id="ARBA00004785"/>
    </source>
</evidence>
<keyword evidence="9 14" id="KW-0560">Oxidoreductase</keyword>
<evidence type="ECO:0000256" key="16">
    <source>
        <dbReference type="PIRSR" id="PIRSR000167-2"/>
    </source>
</evidence>
<comment type="similarity">
    <text evidence="3 14">Belongs to the anaerobic coproporphyrinogen-III oxidase family.</text>
</comment>
<organism evidence="18 19">
    <name type="scientific">[Clostridium] polysaccharolyticum</name>
    <dbReference type="NCBI Taxonomy" id="29364"/>
    <lineage>
        <taxon>Bacteria</taxon>
        <taxon>Bacillati</taxon>
        <taxon>Bacillota</taxon>
        <taxon>Clostridia</taxon>
        <taxon>Lachnospirales</taxon>
        <taxon>Lachnospiraceae</taxon>
    </lineage>
</organism>
<feature type="binding site" evidence="15">
    <location>
        <position position="185"/>
    </location>
    <ligand>
        <name>S-adenosyl-L-methionine</name>
        <dbReference type="ChEBI" id="CHEBI:59789"/>
        <label>2</label>
    </ligand>
</feature>
<dbReference type="PROSITE" id="PS51918">
    <property type="entry name" value="RADICAL_SAM"/>
    <property type="match status" value="1"/>
</dbReference>
<feature type="binding site" evidence="15">
    <location>
        <position position="111"/>
    </location>
    <ligand>
        <name>S-adenosyl-L-methionine</name>
        <dbReference type="ChEBI" id="CHEBI:59789"/>
        <label>1</label>
    </ligand>
</feature>
<dbReference type="RefSeq" id="WP_092478444.1">
    <property type="nucleotide sequence ID" value="NZ_FOHN01000020.1"/>
</dbReference>
<feature type="binding site" evidence="15">
    <location>
        <position position="144"/>
    </location>
    <ligand>
        <name>S-adenosyl-L-methionine</name>
        <dbReference type="ChEBI" id="CHEBI:59789"/>
        <label>1</label>
    </ligand>
</feature>
<evidence type="ECO:0000256" key="14">
    <source>
        <dbReference type="PIRNR" id="PIRNR000167"/>
    </source>
</evidence>
<dbReference type="InterPro" id="IPR023404">
    <property type="entry name" value="rSAM_horseshoe"/>
</dbReference>
<comment type="pathway">
    <text evidence="2 14">Porphyrin-containing compound metabolism; protoporphyrin-IX biosynthesis; protoporphyrinogen-IX from coproporphyrinogen-III (AdoMet route): step 1/1.</text>
</comment>
<evidence type="ECO:0000256" key="3">
    <source>
        <dbReference type="ARBA" id="ARBA00005493"/>
    </source>
</evidence>
<dbReference type="GO" id="GO:0006782">
    <property type="term" value="P:protoporphyrinogen IX biosynthetic process"/>
    <property type="evidence" value="ECO:0007669"/>
    <property type="project" value="UniProtKB-UniPathway"/>
</dbReference>
<evidence type="ECO:0000256" key="11">
    <source>
        <dbReference type="ARBA" id="ARBA00023014"/>
    </source>
</evidence>
<keyword evidence="19" id="KW-1185">Reference proteome</keyword>
<feature type="binding site" evidence="16">
    <location>
        <position position="61"/>
    </location>
    <ligand>
        <name>[4Fe-4S] cluster</name>
        <dbReference type="ChEBI" id="CHEBI:49883"/>
        <note>4Fe-4S-S-AdoMet</note>
    </ligand>
</feature>
<keyword evidence="6 14" id="KW-0963">Cytoplasm</keyword>
<reference evidence="18 19" key="1">
    <citation type="submission" date="2016-10" db="EMBL/GenBank/DDBJ databases">
        <authorList>
            <person name="de Groot N.N."/>
        </authorList>
    </citation>
    <scope>NUCLEOTIDE SEQUENCE [LARGE SCALE GENOMIC DNA]</scope>
    <source>
        <strain evidence="18 19">DSM 1801</strain>
    </source>
</reference>
<protein>
    <recommendedName>
        <fullName evidence="14">Coproporphyrinogen-III oxidase</fullName>
        <ecNumber evidence="14">1.3.98.3</ecNumber>
    </recommendedName>
</protein>
<evidence type="ECO:0000259" key="17">
    <source>
        <dbReference type="PROSITE" id="PS51918"/>
    </source>
</evidence>
<dbReference type="AlphaFoldDB" id="A0A1I0ED24"/>
<evidence type="ECO:0000256" key="13">
    <source>
        <dbReference type="ARBA" id="ARBA00048321"/>
    </source>
</evidence>
<dbReference type="Proteomes" id="UP000199800">
    <property type="component" value="Unassembled WGS sequence"/>
</dbReference>
<evidence type="ECO:0000256" key="6">
    <source>
        <dbReference type="ARBA" id="ARBA00022490"/>
    </source>
</evidence>
<evidence type="ECO:0000256" key="15">
    <source>
        <dbReference type="PIRSR" id="PIRSR000167-1"/>
    </source>
</evidence>
<dbReference type="GO" id="GO:0046872">
    <property type="term" value="F:metal ion binding"/>
    <property type="evidence" value="ECO:0007669"/>
    <property type="project" value="UniProtKB-KW"/>
</dbReference>
<feature type="binding site" evidence="15">
    <location>
        <position position="173"/>
    </location>
    <ligand>
        <name>S-adenosyl-L-methionine</name>
        <dbReference type="ChEBI" id="CHEBI:59789"/>
        <label>2</label>
    </ligand>
</feature>
<dbReference type="InterPro" id="IPR006638">
    <property type="entry name" value="Elp3/MiaA/NifB-like_rSAM"/>
</dbReference>
<feature type="binding site" evidence="15">
    <location>
        <position position="328"/>
    </location>
    <ligand>
        <name>S-adenosyl-L-methionine</name>
        <dbReference type="ChEBI" id="CHEBI:59789"/>
        <label>1</label>
    </ligand>
</feature>
<comment type="subcellular location">
    <subcellularLocation>
        <location evidence="1 14">Cytoplasm</location>
    </subcellularLocation>
</comment>
<keyword evidence="11 14" id="KW-0411">Iron-sulfur</keyword>
<dbReference type="UniPathway" id="UPA00251">
    <property type="reaction ID" value="UER00323"/>
</dbReference>
<dbReference type="InterPro" id="IPR034505">
    <property type="entry name" value="Coproporphyrinogen-III_oxidase"/>
</dbReference>
<comment type="subunit">
    <text evidence="4">Monomer.</text>
</comment>
<dbReference type="SUPFAM" id="SSF102114">
    <property type="entry name" value="Radical SAM enzymes"/>
    <property type="match status" value="1"/>
</dbReference>
<feature type="binding site" evidence="15">
    <location>
        <position position="209"/>
    </location>
    <ligand>
        <name>S-adenosyl-L-methionine</name>
        <dbReference type="ChEBI" id="CHEBI:59789"/>
        <label>2</label>
    </ligand>
</feature>
<dbReference type="GO" id="GO:0004109">
    <property type="term" value="F:coproporphyrinogen oxidase activity"/>
    <property type="evidence" value="ECO:0007669"/>
    <property type="project" value="InterPro"/>
</dbReference>
<evidence type="ECO:0000256" key="12">
    <source>
        <dbReference type="ARBA" id="ARBA00023244"/>
    </source>
</evidence>
<dbReference type="InterPro" id="IPR058240">
    <property type="entry name" value="rSAM_sf"/>
</dbReference>
<dbReference type="GO" id="GO:0005737">
    <property type="term" value="C:cytoplasm"/>
    <property type="evidence" value="ECO:0007669"/>
    <property type="project" value="UniProtKB-SubCell"/>
</dbReference>
<dbReference type="SFLD" id="SFLDG01065">
    <property type="entry name" value="anaerobic_coproporphyrinogen-I"/>
    <property type="match status" value="1"/>
</dbReference>
<dbReference type="Gene3D" id="1.10.10.920">
    <property type="match status" value="1"/>
</dbReference>
<evidence type="ECO:0000256" key="8">
    <source>
        <dbReference type="ARBA" id="ARBA00022723"/>
    </source>
</evidence>
<dbReference type="PANTHER" id="PTHR13932">
    <property type="entry name" value="COPROPORPHYRINIGEN III OXIDASE"/>
    <property type="match status" value="1"/>
</dbReference>
<dbReference type="SFLD" id="SFLDS00029">
    <property type="entry name" value="Radical_SAM"/>
    <property type="match status" value="1"/>
</dbReference>
<evidence type="ECO:0000313" key="19">
    <source>
        <dbReference type="Proteomes" id="UP000199800"/>
    </source>
</evidence>
<dbReference type="InterPro" id="IPR004558">
    <property type="entry name" value="Coprogen_oxidase_HemN"/>
</dbReference>
<keyword evidence="12 14" id="KW-0627">Porphyrin biosynthesis</keyword>
<feature type="binding site" evidence="15">
    <location>
        <begin position="112"/>
        <end position="113"/>
    </location>
    <ligand>
        <name>S-adenosyl-L-methionine</name>
        <dbReference type="ChEBI" id="CHEBI:59789"/>
        <label>2</label>
    </ligand>
</feature>
<comment type="cofactor">
    <cofactor evidence="14 16">
        <name>[4Fe-4S] cluster</name>
        <dbReference type="ChEBI" id="CHEBI:49883"/>
    </cofactor>
    <text evidence="14 16">Binds 1 [4Fe-4S] cluster. The cluster is coordinated with 3 cysteines and an exchangeable S-adenosyl-L-methionine.</text>
</comment>
<evidence type="ECO:0000313" key="18">
    <source>
        <dbReference type="EMBL" id="SET42674.1"/>
    </source>
</evidence>
<keyword evidence="10 14" id="KW-0408">Iron</keyword>
<sequence length="446" mass="52281">MNYENMKQLHLLAQKYEEYDKPLYLGYPIENSFDKKVTNTTIQDYGDKLNSADLYIHIPFCRKMCYFCCCYRVAFQNEIQMDQYVDAIQKELLLKFGQKEKMVYTSMHWGGGTPAVLTEKQIERLYHSIETYFTPAAGNMTNIEAYPNRTDITSEKLKLLKQLGFNSISFGIQDFDKRVQKAINREYEVNETLKIMDMAKKEGFMVHIDLCYGLPFQGLNEFEKTLEAVMKIEPEQIAAYPYMHYTVNFPLQNKILVNSIPNSFMKLLLSMLAKEKLADNYTKYGMDTFIRKNSSIDNMWKSSKIVRNMMGTNIDTGNLLYGLGMSAISRWENGYEKNTDSLKEYEETIFEGKLPIIREHIMTKEDKLRHFLIEEQIGGIRQINKKQIEKRIGIPFFEKFARQYEKMVEFEKDGLIAGLDEDIIYLTDIGSEFTRCIAHIFNEYCE</sequence>
<gene>
    <name evidence="18" type="ORF">SAMN04487772_1203</name>
</gene>
<accession>A0A1I0ED24</accession>
<evidence type="ECO:0000256" key="7">
    <source>
        <dbReference type="ARBA" id="ARBA00022691"/>
    </source>
</evidence>
<keyword evidence="7 14" id="KW-0949">S-adenosyl-L-methionine</keyword>
<dbReference type="Gene3D" id="3.80.30.20">
    <property type="entry name" value="tm_1862 like domain"/>
    <property type="match status" value="1"/>
</dbReference>
<dbReference type="GO" id="GO:0051989">
    <property type="term" value="F:coproporphyrinogen dehydrogenase activity"/>
    <property type="evidence" value="ECO:0007669"/>
    <property type="project" value="UniProtKB-EC"/>
</dbReference>
<dbReference type="GO" id="GO:0051539">
    <property type="term" value="F:4 iron, 4 sulfur cluster binding"/>
    <property type="evidence" value="ECO:0007669"/>
    <property type="project" value="UniProtKB-KW"/>
</dbReference>
<keyword evidence="5 14" id="KW-0004">4Fe-4S</keyword>
<dbReference type="SMART" id="SM00729">
    <property type="entry name" value="Elp3"/>
    <property type="match status" value="1"/>
</dbReference>